<gene>
    <name evidence="2" type="ORF">H0I76_05815</name>
</gene>
<sequence length="205" mass="21686">MIGRRGFMGLAGAVALTVAVAGSFAPRPAHALAEDEARAVVQSAVDEVLALVKGSGGTDEKAASLQSIMERRAALPQIARFAAGRVWREMSDDQQARYVAAFSGYVSRIYARRFQEYSGETVSLSRSIDAGKKGILVQSSVSQPGGGQPIPVDWLVSDRGGDGARIIDIVIEGVSMATTQREEIGAMFDSRGGDVEKLIEALKTA</sequence>
<dbReference type="InterPro" id="IPR006311">
    <property type="entry name" value="TAT_signal"/>
</dbReference>
<evidence type="ECO:0000256" key="1">
    <source>
        <dbReference type="SAM" id="SignalP"/>
    </source>
</evidence>
<dbReference type="PROSITE" id="PS51318">
    <property type="entry name" value="TAT"/>
    <property type="match status" value="1"/>
</dbReference>
<dbReference type="RefSeq" id="WP_200608799.1">
    <property type="nucleotide sequence ID" value="NZ_JAEHHL010000002.1"/>
</dbReference>
<dbReference type="Proteomes" id="UP000655420">
    <property type="component" value="Unassembled WGS sequence"/>
</dbReference>
<evidence type="ECO:0000313" key="3">
    <source>
        <dbReference type="Proteomes" id="UP000655420"/>
    </source>
</evidence>
<dbReference type="EMBL" id="JAEHHL010000002">
    <property type="protein sequence ID" value="MBK0398696.1"/>
    <property type="molecule type" value="Genomic_DNA"/>
</dbReference>
<dbReference type="NCBIfam" id="TIGR01409">
    <property type="entry name" value="TAT_signal_seq"/>
    <property type="match status" value="1"/>
</dbReference>
<dbReference type="Pfam" id="PF05494">
    <property type="entry name" value="MlaC"/>
    <property type="match status" value="1"/>
</dbReference>
<dbReference type="Gene3D" id="3.10.450.710">
    <property type="entry name" value="Tgt2/MlaC"/>
    <property type="match status" value="1"/>
</dbReference>
<keyword evidence="1" id="KW-0732">Signal</keyword>
<evidence type="ECO:0000313" key="2">
    <source>
        <dbReference type="EMBL" id="MBK0398696.1"/>
    </source>
</evidence>
<proteinExistence type="predicted"/>
<feature type="signal peptide" evidence="1">
    <location>
        <begin position="1"/>
        <end position="31"/>
    </location>
</feature>
<dbReference type="InterPro" id="IPR019546">
    <property type="entry name" value="TAT_signal_bac_arc"/>
</dbReference>
<accession>A0A8J7M567</accession>
<keyword evidence="3" id="KW-1185">Reference proteome</keyword>
<feature type="chain" id="PRO_5035148464" evidence="1">
    <location>
        <begin position="32"/>
        <end position="205"/>
    </location>
</feature>
<name>A0A8J7M567_9RHOB</name>
<dbReference type="PANTHER" id="PTHR36573">
    <property type="entry name" value="INTERMEMBRANE PHOSPHOLIPID TRANSPORT SYSTEM BINDING PROTEIN MLAC"/>
    <property type="match status" value="1"/>
</dbReference>
<dbReference type="PANTHER" id="PTHR36573:SF1">
    <property type="entry name" value="INTERMEMBRANE PHOSPHOLIPID TRANSPORT SYSTEM BINDING PROTEIN MLAC"/>
    <property type="match status" value="1"/>
</dbReference>
<dbReference type="InterPro" id="IPR008869">
    <property type="entry name" value="MlaC/ttg2D"/>
</dbReference>
<comment type="caution">
    <text evidence="2">The sequence shown here is derived from an EMBL/GenBank/DDBJ whole genome shotgun (WGS) entry which is preliminary data.</text>
</comment>
<protein>
    <submittedName>
        <fullName evidence="2">ABC transporter substrate-binding protein</fullName>
    </submittedName>
</protein>
<dbReference type="AlphaFoldDB" id="A0A8J7M567"/>
<reference evidence="2" key="1">
    <citation type="submission" date="2020-12" db="EMBL/GenBank/DDBJ databases">
        <title>Bacterial taxonomy.</title>
        <authorList>
            <person name="Pan X."/>
        </authorList>
    </citation>
    <scope>NUCLEOTIDE SEQUENCE</scope>
    <source>
        <strain evidence="2">M0105</strain>
    </source>
</reference>
<dbReference type="InterPro" id="IPR042245">
    <property type="entry name" value="Tgt2/MlaC_sf"/>
</dbReference>
<organism evidence="2 3">
    <name type="scientific">Thermohalobaculum xanthum</name>
    <dbReference type="NCBI Taxonomy" id="2753746"/>
    <lineage>
        <taxon>Bacteria</taxon>
        <taxon>Pseudomonadati</taxon>
        <taxon>Pseudomonadota</taxon>
        <taxon>Alphaproteobacteria</taxon>
        <taxon>Rhodobacterales</taxon>
        <taxon>Paracoccaceae</taxon>
        <taxon>Thermohalobaculum</taxon>
    </lineage>
</organism>